<dbReference type="RefSeq" id="WP_097554401.1">
    <property type="nucleotide sequence ID" value="NZ_PCMW01000058.1"/>
</dbReference>
<dbReference type="Gene3D" id="1.20.120.450">
    <property type="entry name" value="dinb family like domain"/>
    <property type="match status" value="1"/>
</dbReference>
<evidence type="ECO:0008006" key="3">
    <source>
        <dbReference type="Google" id="ProtNLM"/>
    </source>
</evidence>
<comment type="caution">
    <text evidence="1">The sequence shown here is derived from an EMBL/GenBank/DDBJ whole genome shotgun (WGS) entry which is preliminary data.</text>
</comment>
<dbReference type="InterPro" id="IPR034660">
    <property type="entry name" value="DinB/YfiT-like"/>
</dbReference>
<dbReference type="EMBL" id="PCMW01000058">
    <property type="protein sequence ID" value="PDS23537.1"/>
    <property type="molecule type" value="Genomic_DNA"/>
</dbReference>
<dbReference type="Pfam" id="PF07606">
    <property type="entry name" value="DUF1569"/>
    <property type="match status" value="1"/>
</dbReference>
<dbReference type="OrthoDB" id="2599194at2"/>
<name>A0A2H3KHE0_9FLAO</name>
<reference evidence="1 2" key="1">
    <citation type="submission" date="2017-09" db="EMBL/GenBank/DDBJ databases">
        <title>Whole genomes of Flavobacteriaceae.</title>
        <authorList>
            <person name="Stine C."/>
            <person name="Li C."/>
            <person name="Tadesse D."/>
        </authorList>
    </citation>
    <scope>NUCLEOTIDE SEQUENCE [LARGE SCALE GENOMIC DNA]</scope>
    <source>
        <strain evidence="1 2">ATCC 35036</strain>
    </source>
</reference>
<evidence type="ECO:0000313" key="2">
    <source>
        <dbReference type="Proteomes" id="UP000220828"/>
    </source>
</evidence>
<dbReference type="Proteomes" id="UP000220828">
    <property type="component" value="Unassembled WGS sequence"/>
</dbReference>
<gene>
    <name evidence="1" type="ORF">B0A77_10545</name>
</gene>
<dbReference type="InterPro" id="IPR011463">
    <property type="entry name" value="DUF1569"/>
</dbReference>
<dbReference type="AlphaFoldDB" id="A0A2H3KHE0"/>
<protein>
    <recommendedName>
        <fullName evidence="3">DUF1569 domain-containing protein</fullName>
    </recommendedName>
</protein>
<accession>A0A2H3KHE0</accession>
<organism evidence="1 2">
    <name type="scientific">Flavobacterium branchiophilum</name>
    <dbReference type="NCBI Taxonomy" id="55197"/>
    <lineage>
        <taxon>Bacteria</taxon>
        <taxon>Pseudomonadati</taxon>
        <taxon>Bacteroidota</taxon>
        <taxon>Flavobacteriia</taxon>
        <taxon>Flavobacteriales</taxon>
        <taxon>Flavobacteriaceae</taxon>
        <taxon>Flavobacterium</taxon>
    </lineage>
</organism>
<sequence>MTPSIFNQADNQKMIDRIQQLSSNSSALWGKMTVNQMFKHCAAAIDVALGNKDLKINFVLRILGSMMRKIVLNAPNFKKNVATAKEFVFTGQYDFDASKQELIEKFQQFAIKGPHAIKDLQHPFWGNMTYDEWDVLMWKHLNHHLTQFGV</sequence>
<proteinExistence type="predicted"/>
<evidence type="ECO:0000313" key="1">
    <source>
        <dbReference type="EMBL" id="PDS23537.1"/>
    </source>
</evidence>